<name>A0A5B7FSQ9_PORTR</name>
<feature type="region of interest" description="Disordered" evidence="1">
    <location>
        <begin position="137"/>
        <end position="162"/>
    </location>
</feature>
<keyword evidence="3" id="KW-1185">Reference proteome</keyword>
<dbReference type="EMBL" id="VSRR010009520">
    <property type="protein sequence ID" value="MPC50461.1"/>
    <property type="molecule type" value="Genomic_DNA"/>
</dbReference>
<sequence>MGLVPSSAKNMYSLAFTFTIPTPDRHTLVLRFLSLAQKCLRARKNHLPPASSLRHLLPSPPPPLYFQHREGIRRLHAMRRSEDLPPLQASRHQTLLLLALSEIRPQNSSRIFEILRWNPTSTSETFVTKASRIVEQPSLRRQATDHTPLTEDTSPLVETSDH</sequence>
<dbReference type="AlphaFoldDB" id="A0A5B7FSQ9"/>
<organism evidence="2 3">
    <name type="scientific">Portunus trituberculatus</name>
    <name type="common">Swimming crab</name>
    <name type="synonym">Neptunus trituberculatus</name>
    <dbReference type="NCBI Taxonomy" id="210409"/>
    <lineage>
        <taxon>Eukaryota</taxon>
        <taxon>Metazoa</taxon>
        <taxon>Ecdysozoa</taxon>
        <taxon>Arthropoda</taxon>
        <taxon>Crustacea</taxon>
        <taxon>Multicrustacea</taxon>
        <taxon>Malacostraca</taxon>
        <taxon>Eumalacostraca</taxon>
        <taxon>Eucarida</taxon>
        <taxon>Decapoda</taxon>
        <taxon>Pleocyemata</taxon>
        <taxon>Brachyura</taxon>
        <taxon>Eubrachyura</taxon>
        <taxon>Portunoidea</taxon>
        <taxon>Portunidae</taxon>
        <taxon>Portuninae</taxon>
        <taxon>Portunus</taxon>
    </lineage>
</organism>
<accession>A0A5B7FSQ9</accession>
<evidence type="ECO:0000313" key="2">
    <source>
        <dbReference type="EMBL" id="MPC50461.1"/>
    </source>
</evidence>
<feature type="compositionally biased region" description="Polar residues" evidence="1">
    <location>
        <begin position="139"/>
        <end position="162"/>
    </location>
</feature>
<protein>
    <submittedName>
        <fullName evidence="2">Uncharacterized protein</fullName>
    </submittedName>
</protein>
<gene>
    <name evidence="2" type="ORF">E2C01_044290</name>
</gene>
<proteinExistence type="predicted"/>
<dbReference type="Proteomes" id="UP000324222">
    <property type="component" value="Unassembled WGS sequence"/>
</dbReference>
<reference evidence="2 3" key="1">
    <citation type="submission" date="2019-05" db="EMBL/GenBank/DDBJ databases">
        <title>Another draft genome of Portunus trituberculatus and its Hox gene families provides insights of decapod evolution.</title>
        <authorList>
            <person name="Jeong J.-H."/>
            <person name="Song I."/>
            <person name="Kim S."/>
            <person name="Choi T."/>
            <person name="Kim D."/>
            <person name="Ryu S."/>
            <person name="Kim W."/>
        </authorList>
    </citation>
    <scope>NUCLEOTIDE SEQUENCE [LARGE SCALE GENOMIC DNA]</scope>
    <source>
        <tissue evidence="2">Muscle</tissue>
    </source>
</reference>
<evidence type="ECO:0000313" key="3">
    <source>
        <dbReference type="Proteomes" id="UP000324222"/>
    </source>
</evidence>
<comment type="caution">
    <text evidence="2">The sequence shown here is derived from an EMBL/GenBank/DDBJ whole genome shotgun (WGS) entry which is preliminary data.</text>
</comment>
<evidence type="ECO:0000256" key="1">
    <source>
        <dbReference type="SAM" id="MobiDB-lite"/>
    </source>
</evidence>